<evidence type="ECO:0000313" key="10">
    <source>
        <dbReference type="EMBL" id="KAA0874646.1"/>
    </source>
</evidence>
<evidence type="ECO:0000259" key="9">
    <source>
        <dbReference type="PROSITE" id="PS50109"/>
    </source>
</evidence>
<dbReference type="PROSITE" id="PS50109">
    <property type="entry name" value="HIS_KIN"/>
    <property type="match status" value="1"/>
</dbReference>
<dbReference type="Gene3D" id="3.30.565.10">
    <property type="entry name" value="Histidine kinase-like ATPase, C-terminal domain"/>
    <property type="match status" value="1"/>
</dbReference>
<organism evidence="10 11">
    <name type="scientific">Nitrincola tapanii</name>
    <dbReference type="NCBI Taxonomy" id="1708751"/>
    <lineage>
        <taxon>Bacteria</taxon>
        <taxon>Pseudomonadati</taxon>
        <taxon>Pseudomonadota</taxon>
        <taxon>Gammaproteobacteria</taxon>
        <taxon>Oceanospirillales</taxon>
        <taxon>Oceanospirillaceae</taxon>
        <taxon>Nitrincola</taxon>
    </lineage>
</organism>
<proteinExistence type="predicted"/>
<gene>
    <name evidence="10" type="ORF">E1H14_07395</name>
</gene>
<feature type="transmembrane region" description="Helical" evidence="8">
    <location>
        <begin position="99"/>
        <end position="132"/>
    </location>
</feature>
<dbReference type="PRINTS" id="PR00344">
    <property type="entry name" value="BCTRLSENSOR"/>
</dbReference>
<dbReference type="EC" id="2.7.13.3" evidence="2"/>
<evidence type="ECO:0000256" key="4">
    <source>
        <dbReference type="ARBA" id="ARBA00022741"/>
    </source>
</evidence>
<dbReference type="OrthoDB" id="9785252at2"/>
<accession>A0A5A9W1P5</accession>
<evidence type="ECO:0000256" key="8">
    <source>
        <dbReference type="SAM" id="Phobius"/>
    </source>
</evidence>
<dbReference type="SMART" id="SM00387">
    <property type="entry name" value="HATPase_c"/>
    <property type="match status" value="1"/>
</dbReference>
<dbReference type="RefSeq" id="WP_149390827.1">
    <property type="nucleotide sequence ID" value="NZ_SMRS01000005.1"/>
</dbReference>
<feature type="coiled-coil region" evidence="7">
    <location>
        <begin position="177"/>
        <end position="204"/>
    </location>
</feature>
<keyword evidence="8" id="KW-0472">Membrane</keyword>
<comment type="caution">
    <text evidence="10">The sequence shown here is derived from an EMBL/GenBank/DDBJ whole genome shotgun (WGS) entry which is preliminary data.</text>
</comment>
<feature type="transmembrane region" description="Helical" evidence="8">
    <location>
        <begin position="42"/>
        <end position="62"/>
    </location>
</feature>
<dbReference type="GO" id="GO:0000155">
    <property type="term" value="F:phosphorelay sensor kinase activity"/>
    <property type="evidence" value="ECO:0007669"/>
    <property type="project" value="TreeGrafter"/>
</dbReference>
<dbReference type="PANTHER" id="PTHR44936">
    <property type="entry name" value="SENSOR PROTEIN CREC"/>
    <property type="match status" value="1"/>
</dbReference>
<feature type="domain" description="Histidine kinase" evidence="9">
    <location>
        <begin position="213"/>
        <end position="409"/>
    </location>
</feature>
<keyword evidence="11" id="KW-1185">Reference proteome</keyword>
<keyword evidence="5 10" id="KW-0418">Kinase</keyword>
<reference evidence="10 11" key="1">
    <citation type="submission" date="2019-03" db="EMBL/GenBank/DDBJ databases">
        <title>Nitrincola sp. nov. isolated from an Indian soda lake.</title>
        <authorList>
            <person name="Joshi A."/>
            <person name="Thite S.V."/>
            <person name="Joseph N."/>
            <person name="Dhotre D."/>
            <person name="Moorthy M."/>
            <person name="Shouche Y.S."/>
        </authorList>
    </citation>
    <scope>NUCLEOTIDE SEQUENCE [LARGE SCALE GENOMIC DNA]</scope>
    <source>
        <strain evidence="10 11">MEB193</strain>
    </source>
</reference>
<keyword evidence="7" id="KW-0175">Coiled coil</keyword>
<keyword evidence="6" id="KW-0067">ATP-binding</keyword>
<evidence type="ECO:0000256" key="6">
    <source>
        <dbReference type="ARBA" id="ARBA00022840"/>
    </source>
</evidence>
<dbReference type="EMBL" id="SMRS01000005">
    <property type="protein sequence ID" value="KAA0874646.1"/>
    <property type="molecule type" value="Genomic_DNA"/>
</dbReference>
<dbReference type="InterPro" id="IPR003594">
    <property type="entry name" value="HATPase_dom"/>
</dbReference>
<dbReference type="PANTHER" id="PTHR44936:SF10">
    <property type="entry name" value="SENSOR PROTEIN RSTB"/>
    <property type="match status" value="1"/>
</dbReference>
<evidence type="ECO:0000256" key="7">
    <source>
        <dbReference type="SAM" id="Coils"/>
    </source>
</evidence>
<dbReference type="Gene3D" id="1.10.287.130">
    <property type="match status" value="1"/>
</dbReference>
<evidence type="ECO:0000256" key="5">
    <source>
        <dbReference type="ARBA" id="ARBA00022777"/>
    </source>
</evidence>
<keyword evidence="8" id="KW-1133">Transmembrane helix</keyword>
<keyword evidence="3" id="KW-0808">Transferase</keyword>
<feature type="transmembrane region" description="Helical" evidence="8">
    <location>
        <begin position="161"/>
        <end position="178"/>
    </location>
</feature>
<evidence type="ECO:0000313" key="11">
    <source>
        <dbReference type="Proteomes" id="UP000325302"/>
    </source>
</evidence>
<dbReference type="AlphaFoldDB" id="A0A5A9W1P5"/>
<dbReference type="InterPro" id="IPR036890">
    <property type="entry name" value="HATPase_C_sf"/>
</dbReference>
<dbReference type="InterPro" id="IPR050980">
    <property type="entry name" value="2C_sensor_his_kinase"/>
</dbReference>
<evidence type="ECO:0000256" key="2">
    <source>
        <dbReference type="ARBA" id="ARBA00012438"/>
    </source>
</evidence>
<keyword evidence="4" id="KW-0547">Nucleotide-binding</keyword>
<dbReference type="Pfam" id="PF02518">
    <property type="entry name" value="HATPase_c"/>
    <property type="match status" value="1"/>
</dbReference>
<evidence type="ECO:0000256" key="3">
    <source>
        <dbReference type="ARBA" id="ARBA00022679"/>
    </source>
</evidence>
<dbReference type="GO" id="GO:0005524">
    <property type="term" value="F:ATP binding"/>
    <property type="evidence" value="ECO:0007669"/>
    <property type="project" value="UniProtKB-KW"/>
</dbReference>
<dbReference type="Proteomes" id="UP000325302">
    <property type="component" value="Unassembled WGS sequence"/>
</dbReference>
<dbReference type="GO" id="GO:0005886">
    <property type="term" value="C:plasma membrane"/>
    <property type="evidence" value="ECO:0007669"/>
    <property type="project" value="TreeGrafter"/>
</dbReference>
<dbReference type="SUPFAM" id="SSF55874">
    <property type="entry name" value="ATPase domain of HSP90 chaperone/DNA topoisomerase II/histidine kinase"/>
    <property type="match status" value="1"/>
</dbReference>
<sequence length="418" mass="46573">MTSPQQHHQHLLHLTYIRAVIFLSLCGLIVFALSLPGFDTDLTLIIISLSAMLLLLIFTYLRLHSNWPVIHAELFSQLCADAILCASLLYPLGGASNPFIFLLLTPLLITAATLNGLYTSLMALIVAALYTILLRQSTPLEAFSSGHHHALVQLVDLHRTGLWLNFILTALLISLFIVRMRQTLQQQEAQLQQAREQRLRDEQLLMLASVTAGTAHELGTPLSTLKILLQDLAASHPELDDLSLMQQQVELCSQKLHRLVHQAAQEPEVQPALELIETLLDEWQLLRPEVRYQLDNQLTQRVYLLCDSTLPQALLNLLNNAADACPENIKIKLSQKEQHLTLSIQDAGPGIRPEQLQQLGTPFITTRAGGLGIGLFLSVSSLERHQGEIRLYSCAEGGTLTEVRLPLQSEPTTHLRKS</sequence>
<dbReference type="InterPro" id="IPR005467">
    <property type="entry name" value="His_kinase_dom"/>
</dbReference>
<feature type="transmembrane region" description="Helical" evidence="8">
    <location>
        <begin position="16"/>
        <end position="35"/>
    </location>
</feature>
<comment type="catalytic activity">
    <reaction evidence="1">
        <text>ATP + protein L-histidine = ADP + protein N-phospho-L-histidine.</text>
        <dbReference type="EC" id="2.7.13.3"/>
    </reaction>
</comment>
<keyword evidence="8" id="KW-0812">Transmembrane</keyword>
<name>A0A5A9W1P5_9GAMM</name>
<dbReference type="InterPro" id="IPR004358">
    <property type="entry name" value="Sig_transdc_His_kin-like_C"/>
</dbReference>
<protein>
    <recommendedName>
        <fullName evidence="2">histidine kinase</fullName>
        <ecNumber evidence="2">2.7.13.3</ecNumber>
    </recommendedName>
</protein>
<evidence type="ECO:0000256" key="1">
    <source>
        <dbReference type="ARBA" id="ARBA00000085"/>
    </source>
</evidence>